<dbReference type="InterPro" id="IPR026444">
    <property type="entry name" value="Secre_tail"/>
</dbReference>
<dbReference type="Proteomes" id="UP000708576">
    <property type="component" value="Unassembled WGS sequence"/>
</dbReference>
<dbReference type="CDD" id="cd00161">
    <property type="entry name" value="beta-trefoil_Ricin-like"/>
    <property type="match status" value="1"/>
</dbReference>
<dbReference type="Gene3D" id="2.60.120.200">
    <property type="match status" value="2"/>
</dbReference>
<accession>A0ABS5JY75</accession>
<protein>
    <submittedName>
        <fullName evidence="2">Cadherin-like beta sandwich domain-containing protein</fullName>
    </submittedName>
</protein>
<proteinExistence type="predicted"/>
<evidence type="ECO:0000313" key="3">
    <source>
        <dbReference type="Proteomes" id="UP000708576"/>
    </source>
</evidence>
<dbReference type="InterPro" id="IPR013320">
    <property type="entry name" value="ConA-like_dom_sf"/>
</dbReference>
<dbReference type="EMBL" id="JAGUCO010000016">
    <property type="protein sequence ID" value="MBS2099880.1"/>
    <property type="molecule type" value="Genomic_DNA"/>
</dbReference>
<name>A0ABS5JY75_9BACT</name>
<keyword evidence="3" id="KW-1185">Reference proteome</keyword>
<evidence type="ECO:0000313" key="2">
    <source>
        <dbReference type="EMBL" id="MBS2099880.1"/>
    </source>
</evidence>
<dbReference type="SUPFAM" id="SSF49899">
    <property type="entry name" value="Concanavalin A-like lectins/glucanases"/>
    <property type="match status" value="2"/>
</dbReference>
<comment type="caution">
    <text evidence="2">The sequence shown here is derived from an EMBL/GenBank/DDBJ whole genome shotgun (WGS) entry which is preliminary data.</text>
</comment>
<dbReference type="NCBIfam" id="TIGR04183">
    <property type="entry name" value="Por_Secre_tail"/>
    <property type="match status" value="1"/>
</dbReference>
<feature type="domain" description="Cadherin-like beta-sandwich-like" evidence="1">
    <location>
        <begin position="257"/>
        <end position="347"/>
    </location>
</feature>
<dbReference type="Pfam" id="PF12733">
    <property type="entry name" value="Cadherin-like"/>
    <property type="match status" value="2"/>
</dbReference>
<reference evidence="2 3" key="1">
    <citation type="journal article" date="2015" name="Int. J. Syst. Evol. Microbiol.">
        <title>Carboxylicivirga linearis sp. nov., isolated from a sea cucumber culture pond.</title>
        <authorList>
            <person name="Wang F.Q."/>
            <person name="Zhou Y.X."/>
            <person name="Lin X.Z."/>
            <person name="Chen G.J."/>
            <person name="Du Z.J."/>
        </authorList>
    </citation>
    <scope>NUCLEOTIDE SEQUENCE [LARGE SCALE GENOMIC DNA]</scope>
    <source>
        <strain evidence="2 3">FB218</strain>
    </source>
</reference>
<evidence type="ECO:0000259" key="1">
    <source>
        <dbReference type="Pfam" id="PF12733"/>
    </source>
</evidence>
<dbReference type="RefSeq" id="WP_212217122.1">
    <property type="nucleotide sequence ID" value="NZ_JAGUCO010000016.1"/>
</dbReference>
<dbReference type="Pfam" id="PF13385">
    <property type="entry name" value="Laminin_G_3"/>
    <property type="match status" value="2"/>
</dbReference>
<gene>
    <name evidence="2" type="ORF">KEM10_16445</name>
</gene>
<dbReference type="InterPro" id="IPR025883">
    <property type="entry name" value="Cadherin-like_domain"/>
</dbReference>
<feature type="domain" description="Cadherin-like beta-sandwich-like" evidence="1">
    <location>
        <begin position="357"/>
        <end position="437"/>
    </location>
</feature>
<sequence>MKKRSLLFKGTILLLMVFVGLSTINSQTLMHSYTFEDGTYDDTNVFDQTGTLNGVIGGDNISIADGKCTVSGATVNTDGWISFDGASLALNTYSSLTVEFMIEAGNAENVDDYTMLAYFGTSTPGNGCLWFQPTRQPNDESKFETNNTSSSIAAYSVGNELDDGKMHHVVGVLTGTRLVYYLDGALLVETATGDADYISTIGTDVANLFRGVDGWNDPNYNGSILEFNIYEGEMDEATVYSNYVNFVGEDYVNSNLADLSANPGDLAPAFSTDEIYYDLYVPFGQTETQLNIIKDTEVSSYVIYDGQGNPVGDENDIVTFGPDGIDLEIEVTALDGTTTKSYYVSIYHYDEKTSDRLSDIVVTNGSLGSEFHPDTTGYYLIADYGVTSVTIEGIAMGSNAVVTGNGEVQLTDGVGSATIHVVSEDGLNEKDYNLSISTSDIRTGQDFYIVNEESGLVLEGQPDSYINQQNATVGNTAQLFQLEDSGVDGQYYLKNGESQYLTLTPISVSEWDMVMTPTLTNDLDSCRFGIKEFEPGRFKILTVARASQDVKKYVGAWDPNPGDGIFSDLPINQGNTTWNIKLPNDVVDPYETHLSSLTCDQATLKPAFDSFLTEYYMTTPKAASTIDINAIPIDENSLISGAGNVEVTETAGDFIIKVSGADPAYFTEYVIHYVQDTELTLKHSYTFEDGSVRDMQGSADGVAMDGYVDNGMFVSDGDGGYITLPAEEIAINTYPSITMEAYVKAGANDGWSMLSYFGGLSGYKSYWVSVQNNDNVTRAVIDEWQGANSVQTVPEASDGEIYHYVTTLTNDSISLYINGQAVPKIAIHEDYYINDLSTENAWICKGGYPDPTWLGSVYEFNIYSGEMDEATILSRAQNLPEEDATTDATLSDLTINGTTIEGFNPVNISYTIAVDEGSTPVIDGTVKVAGATYVVNAPDAIPGIGTVVVTASDGSTQLTYSIEFEIATGIGNGVKESNVKVYPTISSGEFTVEVNGQSSIITVFDLSGRLVTQVETNNKREVISIENRGMYILKVDVDGETELFKVIKK</sequence>
<organism evidence="2 3">
    <name type="scientific">Carboxylicivirga linearis</name>
    <dbReference type="NCBI Taxonomy" id="1628157"/>
    <lineage>
        <taxon>Bacteria</taxon>
        <taxon>Pseudomonadati</taxon>
        <taxon>Bacteroidota</taxon>
        <taxon>Bacteroidia</taxon>
        <taxon>Marinilabiliales</taxon>
        <taxon>Marinilabiliaceae</taxon>
        <taxon>Carboxylicivirga</taxon>
    </lineage>
</organism>